<proteinExistence type="inferred from homology"/>
<dbReference type="Gene3D" id="3.40.50.1820">
    <property type="entry name" value="alpha/beta hydrolase"/>
    <property type="match status" value="1"/>
</dbReference>
<keyword evidence="4" id="KW-1185">Reference proteome</keyword>
<dbReference type="Proteomes" id="UP000298138">
    <property type="component" value="Unassembled WGS sequence"/>
</dbReference>
<dbReference type="Pfam" id="PF02230">
    <property type="entry name" value="Abhydrolase_2"/>
    <property type="match status" value="1"/>
</dbReference>
<feature type="non-terminal residue" evidence="3">
    <location>
        <position position="260"/>
    </location>
</feature>
<dbReference type="PANTHER" id="PTHR10655">
    <property type="entry name" value="LYSOPHOSPHOLIPASE-RELATED"/>
    <property type="match status" value="1"/>
</dbReference>
<evidence type="ECO:0000313" key="4">
    <source>
        <dbReference type="Proteomes" id="UP000298138"/>
    </source>
</evidence>
<dbReference type="STRING" id="341454.A0A4S2MQX0"/>
<comment type="similarity">
    <text evidence="1">Belongs to the AB hydrolase superfamily. AB hydrolase 2 family.</text>
</comment>
<dbReference type="EMBL" id="ML220165">
    <property type="protein sequence ID" value="TGZ76837.1"/>
    <property type="molecule type" value="Genomic_DNA"/>
</dbReference>
<evidence type="ECO:0000259" key="2">
    <source>
        <dbReference type="Pfam" id="PF02230"/>
    </source>
</evidence>
<dbReference type="InterPro" id="IPR003140">
    <property type="entry name" value="PLipase/COase/thioEstase"/>
</dbReference>
<sequence>MSSPSHPFASPLVHPTPAPTSALIFLHGRGDSSRNFLPLFTTTPISTPPHTLGGILSPKTRIVVPTCLPTHSPIYGTRYAVWFDMFHERGAWNGDYTAHQKHSIRACVSYLHSVIETEIASGIPASQIWVGGISQGMGAAMLTFLCGRWKLGGVVGLSGWVPFAADLVVEALSFIAPDLIPQDTSEDEKKQLDAAIDNVLATPVFLGHGTADRTLRYQIGRSVYTLFRVLGVKVEWRRYEGLGHWWRAPEEVDDMVEFMV</sequence>
<organism evidence="3 4">
    <name type="scientific">Ascodesmis nigricans</name>
    <dbReference type="NCBI Taxonomy" id="341454"/>
    <lineage>
        <taxon>Eukaryota</taxon>
        <taxon>Fungi</taxon>
        <taxon>Dikarya</taxon>
        <taxon>Ascomycota</taxon>
        <taxon>Pezizomycotina</taxon>
        <taxon>Pezizomycetes</taxon>
        <taxon>Pezizales</taxon>
        <taxon>Ascodesmidaceae</taxon>
        <taxon>Ascodesmis</taxon>
    </lineage>
</organism>
<protein>
    <submittedName>
        <fullName evidence="3">Alpha/beta-hydrolase</fullName>
    </submittedName>
</protein>
<dbReference type="GO" id="GO:0052689">
    <property type="term" value="F:carboxylic ester hydrolase activity"/>
    <property type="evidence" value="ECO:0007669"/>
    <property type="project" value="TreeGrafter"/>
</dbReference>
<dbReference type="InterPro" id="IPR029058">
    <property type="entry name" value="AB_hydrolase_fold"/>
</dbReference>
<dbReference type="SUPFAM" id="SSF53474">
    <property type="entry name" value="alpha/beta-Hydrolases"/>
    <property type="match status" value="1"/>
</dbReference>
<evidence type="ECO:0000256" key="1">
    <source>
        <dbReference type="ARBA" id="ARBA00006499"/>
    </source>
</evidence>
<gene>
    <name evidence="3" type="ORF">EX30DRAFT_324260</name>
</gene>
<reference evidence="3 4" key="1">
    <citation type="submission" date="2019-04" db="EMBL/GenBank/DDBJ databases">
        <title>Comparative genomics and transcriptomics to analyze fruiting body development in filamentous ascomycetes.</title>
        <authorList>
            <consortium name="DOE Joint Genome Institute"/>
            <person name="Lutkenhaus R."/>
            <person name="Traeger S."/>
            <person name="Breuer J."/>
            <person name="Kuo A."/>
            <person name="Lipzen A."/>
            <person name="Pangilinan J."/>
            <person name="Dilworth D."/>
            <person name="Sandor L."/>
            <person name="Poggeler S."/>
            <person name="Barry K."/>
            <person name="Grigoriev I.V."/>
            <person name="Nowrousian M."/>
        </authorList>
    </citation>
    <scope>NUCLEOTIDE SEQUENCE [LARGE SCALE GENOMIC DNA]</scope>
    <source>
        <strain evidence="3 4">CBS 389.68</strain>
    </source>
</reference>
<name>A0A4S2MQX0_9PEZI</name>
<accession>A0A4S2MQX0</accession>
<dbReference type="GO" id="GO:0005737">
    <property type="term" value="C:cytoplasm"/>
    <property type="evidence" value="ECO:0007669"/>
    <property type="project" value="TreeGrafter"/>
</dbReference>
<dbReference type="AlphaFoldDB" id="A0A4S2MQX0"/>
<feature type="domain" description="Phospholipase/carboxylesterase/thioesterase" evidence="2">
    <location>
        <begin position="14"/>
        <end position="166"/>
    </location>
</feature>
<dbReference type="InterPro" id="IPR050565">
    <property type="entry name" value="LYPA1-2/EST-like"/>
</dbReference>
<keyword evidence="3" id="KW-0378">Hydrolase</keyword>
<dbReference type="OrthoDB" id="2418081at2759"/>
<dbReference type="PANTHER" id="PTHR10655:SF63">
    <property type="entry name" value="PHOSPHOLIPASE_CARBOXYLESTERASE_THIOESTERASE DOMAIN-CONTAINING PROTEIN"/>
    <property type="match status" value="1"/>
</dbReference>
<dbReference type="GO" id="GO:0008474">
    <property type="term" value="F:palmitoyl-(protein) hydrolase activity"/>
    <property type="evidence" value="ECO:0007669"/>
    <property type="project" value="TreeGrafter"/>
</dbReference>
<evidence type="ECO:0000313" key="3">
    <source>
        <dbReference type="EMBL" id="TGZ76837.1"/>
    </source>
</evidence>
<dbReference type="InParanoid" id="A0A4S2MQX0"/>